<evidence type="ECO:0000313" key="2">
    <source>
        <dbReference type="EMBL" id="PST84399.1"/>
    </source>
</evidence>
<protein>
    <recommendedName>
        <fullName evidence="1">Prokaryotic glutathione synthetase ATP-binding domain-containing protein</fullName>
    </recommendedName>
</protein>
<dbReference type="GO" id="GO:0005524">
    <property type="term" value="F:ATP binding"/>
    <property type="evidence" value="ECO:0007669"/>
    <property type="project" value="InterPro"/>
</dbReference>
<dbReference type="Pfam" id="PF02955">
    <property type="entry name" value="GSH-S_ATP"/>
    <property type="match status" value="1"/>
</dbReference>
<name>A0A2T3HPP3_9SPHI</name>
<dbReference type="InterPro" id="IPR053191">
    <property type="entry name" value="DcsG_Biosynth_Enzyme"/>
</dbReference>
<dbReference type="Gene3D" id="3.30.470.20">
    <property type="entry name" value="ATP-grasp fold, B domain"/>
    <property type="match status" value="1"/>
</dbReference>
<dbReference type="PANTHER" id="PTHR39217:SF1">
    <property type="entry name" value="GLUTATHIONE SYNTHETASE"/>
    <property type="match status" value="1"/>
</dbReference>
<comment type="caution">
    <text evidence="2">The sequence shown here is derived from an EMBL/GenBank/DDBJ whole genome shotgun (WGS) entry which is preliminary data.</text>
</comment>
<accession>A0A2T3HPP3</accession>
<proteinExistence type="predicted"/>
<reference evidence="2 3" key="1">
    <citation type="submission" date="2018-03" db="EMBL/GenBank/DDBJ databases">
        <authorList>
            <person name="Keele B.F."/>
        </authorList>
    </citation>
    <scope>NUCLEOTIDE SEQUENCE [LARGE SCALE GENOMIC DNA]</scope>
    <source>
        <strain evidence="2 3">YL28-9</strain>
    </source>
</reference>
<dbReference type="Gene3D" id="3.40.50.20">
    <property type="match status" value="1"/>
</dbReference>
<dbReference type="AlphaFoldDB" id="A0A2T3HPP3"/>
<evidence type="ECO:0000313" key="3">
    <source>
        <dbReference type="Proteomes" id="UP000240912"/>
    </source>
</evidence>
<dbReference type="OrthoDB" id="3373978at2"/>
<dbReference type="EMBL" id="PYLS01000004">
    <property type="protein sequence ID" value="PST84399.1"/>
    <property type="molecule type" value="Genomic_DNA"/>
</dbReference>
<organism evidence="2 3">
    <name type="scientific">Pedobacter yulinensis</name>
    <dbReference type="NCBI Taxonomy" id="2126353"/>
    <lineage>
        <taxon>Bacteria</taxon>
        <taxon>Pseudomonadati</taxon>
        <taxon>Bacteroidota</taxon>
        <taxon>Sphingobacteriia</taxon>
        <taxon>Sphingobacteriales</taxon>
        <taxon>Sphingobacteriaceae</taxon>
        <taxon>Pedobacter</taxon>
    </lineage>
</organism>
<dbReference type="RefSeq" id="WP_107214499.1">
    <property type="nucleotide sequence ID" value="NZ_KZ686268.1"/>
</dbReference>
<keyword evidence="3" id="KW-1185">Reference proteome</keyword>
<dbReference type="SUPFAM" id="SSF56059">
    <property type="entry name" value="Glutathione synthetase ATP-binding domain-like"/>
    <property type="match status" value="1"/>
</dbReference>
<evidence type="ECO:0000259" key="1">
    <source>
        <dbReference type="Pfam" id="PF02955"/>
    </source>
</evidence>
<dbReference type="InterPro" id="IPR004218">
    <property type="entry name" value="GSHS_ATP-bd"/>
</dbReference>
<dbReference type="Gene3D" id="3.30.1490.20">
    <property type="entry name" value="ATP-grasp fold, A domain"/>
    <property type="match status" value="1"/>
</dbReference>
<sequence length="297" mass="33340">MTPRTKLALITFRPPAGTVYDTLFSEDEHLAAVLHQKGFEVSRVAWDAEGADWTVFDLAFIRSPWDYHHRYTEFMEWLERMEKSGLPMFNPYAMLRWNSDKHYLQHIGSAGLPVIPSVFLEKGTSPDLAALFDRLGCEKLIIKPCVSGGARNTRVLERPTVHTTSGEINSWLRAESYLVQPFMEEVKEGEWSFLFFNGQFSHSVLKVPKSGDFRVQHTHGGSILRPDPAPEHLEQAAAYVQAFAAGSLYARVDAIATTSGLQLMELELIEPYLFLENASGSAEAFADALTVLLSTTR</sequence>
<gene>
    <name evidence="2" type="ORF">C7T94_06740</name>
</gene>
<dbReference type="GO" id="GO:0004363">
    <property type="term" value="F:glutathione synthase activity"/>
    <property type="evidence" value="ECO:0007669"/>
    <property type="project" value="InterPro"/>
</dbReference>
<dbReference type="InterPro" id="IPR013815">
    <property type="entry name" value="ATP_grasp_subdomain_1"/>
</dbReference>
<dbReference type="Proteomes" id="UP000240912">
    <property type="component" value="Unassembled WGS sequence"/>
</dbReference>
<dbReference type="PANTHER" id="PTHR39217">
    <property type="match status" value="1"/>
</dbReference>
<feature type="domain" description="Prokaryotic glutathione synthetase ATP-binding" evidence="1">
    <location>
        <begin position="138"/>
        <end position="224"/>
    </location>
</feature>